<dbReference type="Proteomes" id="UP001165363">
    <property type="component" value="Unassembled WGS sequence"/>
</dbReference>
<comment type="caution">
    <text evidence="1">The sequence shown here is derived from an EMBL/GenBank/DDBJ whole genome shotgun (WGS) entry which is preliminary data.</text>
</comment>
<proteinExistence type="predicted"/>
<name>A0ABT0RNZ6_9SPHN</name>
<accession>A0ABT0RNZ6</accession>
<dbReference type="PANTHER" id="PTHR36302">
    <property type="entry name" value="BLR7088 PROTEIN"/>
    <property type="match status" value="1"/>
</dbReference>
<evidence type="ECO:0000313" key="1">
    <source>
        <dbReference type="EMBL" id="MCL6684361.1"/>
    </source>
</evidence>
<dbReference type="Pfam" id="PF04314">
    <property type="entry name" value="PCuAC"/>
    <property type="match status" value="1"/>
</dbReference>
<dbReference type="Gene3D" id="2.60.40.1890">
    <property type="entry name" value="PCu(A)C copper chaperone"/>
    <property type="match status" value="1"/>
</dbReference>
<dbReference type="SUPFAM" id="SSF110087">
    <property type="entry name" value="DR1885-like metal-binding protein"/>
    <property type="match status" value="1"/>
</dbReference>
<dbReference type="InterPro" id="IPR036182">
    <property type="entry name" value="PCuAC_sf"/>
</dbReference>
<dbReference type="PANTHER" id="PTHR36302:SF1">
    <property type="entry name" value="COPPER CHAPERONE PCU(A)C"/>
    <property type="match status" value="1"/>
</dbReference>
<organism evidence="1 2">
    <name type="scientific">Sphingomonas alba</name>
    <dbReference type="NCBI Taxonomy" id="2908208"/>
    <lineage>
        <taxon>Bacteria</taxon>
        <taxon>Pseudomonadati</taxon>
        <taxon>Pseudomonadota</taxon>
        <taxon>Alphaproteobacteria</taxon>
        <taxon>Sphingomonadales</taxon>
        <taxon>Sphingomonadaceae</taxon>
        <taxon>Sphingomonas</taxon>
    </lineage>
</organism>
<dbReference type="InterPro" id="IPR058248">
    <property type="entry name" value="Lxx211020-like"/>
</dbReference>
<dbReference type="PROSITE" id="PS51257">
    <property type="entry name" value="PROKAR_LIPOPROTEIN"/>
    <property type="match status" value="1"/>
</dbReference>
<dbReference type="RefSeq" id="WP_249848776.1">
    <property type="nucleotide sequence ID" value="NZ_JAMGBD010000002.1"/>
</dbReference>
<dbReference type="InterPro" id="IPR007410">
    <property type="entry name" value="LpqE-like"/>
</dbReference>
<gene>
    <name evidence="1" type="ORF">LZ536_10685</name>
</gene>
<protein>
    <submittedName>
        <fullName evidence="1">Copper chaperone PCu(A)C</fullName>
    </submittedName>
</protein>
<evidence type="ECO:0000313" key="2">
    <source>
        <dbReference type="Proteomes" id="UP001165363"/>
    </source>
</evidence>
<keyword evidence="2" id="KW-1185">Reference proteome</keyword>
<reference evidence="1" key="1">
    <citation type="submission" date="2022-05" db="EMBL/GenBank/DDBJ databases">
        <authorList>
            <person name="Jo J.-H."/>
            <person name="Im W.-T."/>
        </authorList>
    </citation>
    <scope>NUCLEOTIDE SEQUENCE</scope>
    <source>
        <strain evidence="1">SE158</strain>
    </source>
</reference>
<dbReference type="EMBL" id="JAMGBD010000002">
    <property type="protein sequence ID" value="MCL6684361.1"/>
    <property type="molecule type" value="Genomic_DNA"/>
</dbReference>
<sequence length="143" mass="14631">MLRPATIAFALSLAACSAPGPKISAHDAWARETGSADNAAAYVTIENKGGADELIGAKASIGEAMIHESSMDGGVMRMRPIAAGEGLSVPSNGKLTLGPGGTHIMIMGLKGPLKAGDHFDLTLIFAKARAHRIRVTVKPAGAM</sequence>